<keyword evidence="3" id="KW-0862">Zinc</keyword>
<dbReference type="PROSITE" id="PS50089">
    <property type="entry name" value="ZF_RING_2"/>
    <property type="match status" value="1"/>
</dbReference>
<evidence type="ECO:0000313" key="7">
    <source>
        <dbReference type="EMBL" id="GMR48201.1"/>
    </source>
</evidence>
<reference evidence="8" key="1">
    <citation type="submission" date="2022-10" db="EMBL/GenBank/DDBJ databases">
        <title>Genome assembly of Pristionchus species.</title>
        <authorList>
            <person name="Yoshida K."/>
            <person name="Sommer R.J."/>
        </authorList>
    </citation>
    <scope>NUCLEOTIDE SEQUENCE [LARGE SCALE GENOMIC DNA]</scope>
    <source>
        <strain evidence="8">RS5460</strain>
    </source>
</reference>
<dbReference type="InterPro" id="IPR047153">
    <property type="entry name" value="TRIM45/56/19-like"/>
</dbReference>
<evidence type="ECO:0000256" key="2">
    <source>
        <dbReference type="ARBA" id="ARBA00022771"/>
    </source>
</evidence>
<gene>
    <name evidence="7" type="ORF">PMAYCL1PPCAC_18396</name>
</gene>
<dbReference type="InterPro" id="IPR017907">
    <property type="entry name" value="Znf_RING_CS"/>
</dbReference>
<keyword evidence="8" id="KW-1185">Reference proteome</keyword>
<dbReference type="Gene3D" id="3.30.40.10">
    <property type="entry name" value="Zinc/RING finger domain, C3HC4 (zinc finger)"/>
    <property type="match status" value="1"/>
</dbReference>
<accession>A0AAN5CPA6</accession>
<name>A0AAN5CPA6_9BILA</name>
<evidence type="ECO:0000256" key="1">
    <source>
        <dbReference type="ARBA" id="ARBA00022723"/>
    </source>
</evidence>
<feature type="non-terminal residue" evidence="7">
    <location>
        <position position="519"/>
    </location>
</feature>
<evidence type="ECO:0000313" key="8">
    <source>
        <dbReference type="Proteomes" id="UP001328107"/>
    </source>
</evidence>
<evidence type="ECO:0000256" key="5">
    <source>
        <dbReference type="SAM" id="Coils"/>
    </source>
</evidence>
<protein>
    <recommendedName>
        <fullName evidence="6">RING-type domain-containing protein</fullName>
    </recommendedName>
</protein>
<dbReference type="AlphaFoldDB" id="A0AAN5CPA6"/>
<evidence type="ECO:0000256" key="4">
    <source>
        <dbReference type="PROSITE-ProRule" id="PRU00175"/>
    </source>
</evidence>
<dbReference type="SUPFAM" id="SSF57850">
    <property type="entry name" value="RING/U-box"/>
    <property type="match status" value="1"/>
</dbReference>
<keyword evidence="5" id="KW-0175">Coiled coil</keyword>
<comment type="caution">
    <text evidence="7">The sequence shown here is derived from an EMBL/GenBank/DDBJ whole genome shotgun (WGS) entry which is preliminary data.</text>
</comment>
<evidence type="ECO:0000256" key="3">
    <source>
        <dbReference type="ARBA" id="ARBA00022833"/>
    </source>
</evidence>
<dbReference type="PROSITE" id="PS00518">
    <property type="entry name" value="ZF_RING_1"/>
    <property type="match status" value="1"/>
</dbReference>
<dbReference type="GO" id="GO:0008270">
    <property type="term" value="F:zinc ion binding"/>
    <property type="evidence" value="ECO:0007669"/>
    <property type="project" value="UniProtKB-KW"/>
</dbReference>
<dbReference type="InterPro" id="IPR001841">
    <property type="entry name" value="Znf_RING"/>
</dbReference>
<dbReference type="GO" id="GO:0005654">
    <property type="term" value="C:nucleoplasm"/>
    <property type="evidence" value="ECO:0007669"/>
    <property type="project" value="TreeGrafter"/>
</dbReference>
<dbReference type="Pfam" id="PF13445">
    <property type="entry name" value="zf-RING_UBOX"/>
    <property type="match status" value="1"/>
</dbReference>
<dbReference type="GO" id="GO:0061630">
    <property type="term" value="F:ubiquitin protein ligase activity"/>
    <property type="evidence" value="ECO:0007669"/>
    <property type="project" value="TreeGrafter"/>
</dbReference>
<dbReference type="Proteomes" id="UP001328107">
    <property type="component" value="Unassembled WGS sequence"/>
</dbReference>
<dbReference type="InterPro" id="IPR027370">
    <property type="entry name" value="Znf-RING_euk"/>
</dbReference>
<sequence>MWGDSSSFFSSPSSSFLNEDSFVGCEVCLEPFRPSVRPPKLLPCGHNFCEQCLFSIYCHQQYYLLDSISCPTCRTSFPSDTAVSAPTNFDLCKILENLPRARESNVTVIRLNGEEKEKSFILNTTMISKKRRKEAEIRCVDCGRRLSEKSIQRTGRGCLKCAHGPYLSLSCLECCVDVHNGHGFTTRMEIESEQMRAREENERLLEMAETMAESLRRNNQLHNPLSRLVASLNNTLSELNEGLKMLRSPRLLAPSTINNIRKSGCQHVGRISKLVKIMENESTWMKARGDKKSLSGSHLRQSRLHLRGSDSLARESLAAVLTILPPSLPFDQISSILSSISPRDSIDQRLHYYLQAVSSLTHTLSSSLPPTSIPILADAFVHLFHEMSELSKKRIGSTPLALKSRRAIWKHVQMAYSELLRVVSKMYDSRDAARVDIIDDLSFVCRTYADIADQASLTLCMIEAARARSSGADGERLKIIDDNLIECRRQQKLSALREERRGGGIFSVFTACVKGRKEE</sequence>
<dbReference type="PANTHER" id="PTHR25462:SF305">
    <property type="entry name" value="RING-TYPE DOMAIN-CONTAINING PROTEIN"/>
    <property type="match status" value="1"/>
</dbReference>
<dbReference type="EMBL" id="BTRK01000004">
    <property type="protein sequence ID" value="GMR48201.1"/>
    <property type="molecule type" value="Genomic_DNA"/>
</dbReference>
<dbReference type="InterPro" id="IPR013083">
    <property type="entry name" value="Znf_RING/FYVE/PHD"/>
</dbReference>
<dbReference type="SMART" id="SM00184">
    <property type="entry name" value="RING"/>
    <property type="match status" value="1"/>
</dbReference>
<organism evidence="7 8">
    <name type="scientific">Pristionchus mayeri</name>
    <dbReference type="NCBI Taxonomy" id="1317129"/>
    <lineage>
        <taxon>Eukaryota</taxon>
        <taxon>Metazoa</taxon>
        <taxon>Ecdysozoa</taxon>
        <taxon>Nematoda</taxon>
        <taxon>Chromadorea</taxon>
        <taxon>Rhabditida</taxon>
        <taxon>Rhabditina</taxon>
        <taxon>Diplogasteromorpha</taxon>
        <taxon>Diplogasteroidea</taxon>
        <taxon>Neodiplogasteridae</taxon>
        <taxon>Pristionchus</taxon>
    </lineage>
</organism>
<evidence type="ECO:0000259" key="6">
    <source>
        <dbReference type="PROSITE" id="PS50089"/>
    </source>
</evidence>
<feature type="domain" description="RING-type" evidence="6">
    <location>
        <begin position="25"/>
        <end position="74"/>
    </location>
</feature>
<keyword evidence="1" id="KW-0479">Metal-binding</keyword>
<keyword evidence="2 4" id="KW-0863">Zinc-finger</keyword>
<dbReference type="PANTHER" id="PTHR25462">
    <property type="entry name" value="BONUS, ISOFORM C-RELATED"/>
    <property type="match status" value="1"/>
</dbReference>
<feature type="coiled-coil region" evidence="5">
    <location>
        <begin position="187"/>
        <end position="218"/>
    </location>
</feature>
<proteinExistence type="predicted"/>